<name>A0A7G8TG25_9FIRM</name>
<evidence type="ECO:0000256" key="5">
    <source>
        <dbReference type="PIRSR" id="PIRSR602481-1"/>
    </source>
</evidence>
<dbReference type="Proteomes" id="UP000515909">
    <property type="component" value="Chromosome"/>
</dbReference>
<evidence type="ECO:0000313" key="7">
    <source>
        <dbReference type="EMBL" id="QNK42566.1"/>
    </source>
</evidence>
<feature type="binding site" evidence="5">
    <location>
        <position position="56"/>
    </location>
    <ligand>
        <name>Zn(2+)</name>
        <dbReference type="ChEBI" id="CHEBI:29105"/>
    </ligand>
</feature>
<keyword evidence="6" id="KW-0408">Iron</keyword>
<dbReference type="SUPFAM" id="SSF46785">
    <property type="entry name" value="Winged helix' DNA-binding domain"/>
    <property type="match status" value="1"/>
</dbReference>
<feature type="binding site" evidence="5">
    <location>
        <position position="19"/>
    </location>
    <ligand>
        <name>Zn(2+)</name>
        <dbReference type="ChEBI" id="CHEBI:29105"/>
    </ligand>
</feature>
<organism evidence="7 8">
    <name type="scientific">Caproicibacter fermentans</name>
    <dbReference type="NCBI Taxonomy" id="2576756"/>
    <lineage>
        <taxon>Bacteria</taxon>
        <taxon>Bacillati</taxon>
        <taxon>Bacillota</taxon>
        <taxon>Clostridia</taxon>
        <taxon>Eubacteriales</taxon>
        <taxon>Acutalibacteraceae</taxon>
        <taxon>Caproicibacter</taxon>
    </lineage>
</organism>
<dbReference type="Pfam" id="PF01475">
    <property type="entry name" value="FUR"/>
    <property type="match status" value="1"/>
</dbReference>
<feature type="binding site" evidence="5">
    <location>
        <position position="16"/>
    </location>
    <ligand>
        <name>Zn(2+)</name>
        <dbReference type="ChEBI" id="CHEBI:29105"/>
    </ligand>
</feature>
<dbReference type="InterPro" id="IPR036390">
    <property type="entry name" value="WH_DNA-bd_sf"/>
</dbReference>
<feature type="binding site" evidence="5">
    <location>
        <position position="59"/>
    </location>
    <ligand>
        <name>Zn(2+)</name>
        <dbReference type="ChEBI" id="CHEBI:29105"/>
    </ligand>
</feature>
<proteinExistence type="predicted"/>
<dbReference type="EMBL" id="CP060286">
    <property type="protein sequence ID" value="QNK42566.1"/>
    <property type="molecule type" value="Genomic_DNA"/>
</dbReference>
<keyword evidence="3" id="KW-0238">DNA-binding</keyword>
<comment type="cofactor">
    <cofactor evidence="6">
        <name>Mn(2+)</name>
        <dbReference type="ChEBI" id="CHEBI:29035"/>
    </cofactor>
    <cofactor evidence="6">
        <name>Fe(2+)</name>
        <dbReference type="ChEBI" id="CHEBI:29033"/>
    </cofactor>
    <text evidence="6">Binds 1 Mn(2+) or Fe(2+) ion per subunit.</text>
</comment>
<keyword evidence="1" id="KW-0678">Repressor</keyword>
<sequence length="82" mass="9759">MSYEFKRLSHKHYLFCLGCNKVLAINRCPLGNYEESLAKETNYIISGHKLDIYGYCPKCREKYAHKEETCVKKRQRHGWDQS</sequence>
<evidence type="ECO:0000256" key="6">
    <source>
        <dbReference type="PIRSR" id="PIRSR602481-2"/>
    </source>
</evidence>
<protein>
    <submittedName>
        <fullName evidence="7">Transcriptional repressor</fullName>
    </submittedName>
</protein>
<accession>A0A7G8TG25</accession>
<dbReference type="RefSeq" id="WP_139104053.1">
    <property type="nucleotide sequence ID" value="NZ_CP060286.1"/>
</dbReference>
<evidence type="ECO:0000256" key="3">
    <source>
        <dbReference type="ARBA" id="ARBA00023125"/>
    </source>
</evidence>
<feature type="binding site" evidence="6">
    <location>
        <position position="10"/>
    </location>
    <ligand>
        <name>Fe cation</name>
        <dbReference type="ChEBI" id="CHEBI:24875"/>
    </ligand>
</feature>
<evidence type="ECO:0000256" key="4">
    <source>
        <dbReference type="ARBA" id="ARBA00023163"/>
    </source>
</evidence>
<keyword evidence="5" id="KW-0862">Zinc</keyword>
<comment type="cofactor">
    <cofactor evidence="5">
        <name>Zn(2+)</name>
        <dbReference type="ChEBI" id="CHEBI:29105"/>
    </cofactor>
    <text evidence="5">Binds 1 zinc ion per subunit.</text>
</comment>
<keyword evidence="2" id="KW-0805">Transcription regulation</keyword>
<dbReference type="GO" id="GO:0003677">
    <property type="term" value="F:DNA binding"/>
    <property type="evidence" value="ECO:0007669"/>
    <property type="project" value="UniProtKB-KW"/>
</dbReference>
<evidence type="ECO:0000313" key="8">
    <source>
        <dbReference type="Proteomes" id="UP000515909"/>
    </source>
</evidence>
<keyword evidence="4" id="KW-0804">Transcription</keyword>
<evidence type="ECO:0000256" key="1">
    <source>
        <dbReference type="ARBA" id="ARBA00022491"/>
    </source>
</evidence>
<dbReference type="OrthoDB" id="8659436at2"/>
<reference evidence="7 8" key="1">
    <citation type="submission" date="2020-08" db="EMBL/GenBank/DDBJ databases">
        <title>The isolate Caproiciproducens sp. 7D4C2 produces n-caproate at mildly acidic conditions from hexoses: genome and rBOX comparison with related strains and chain-elongating bacteria.</title>
        <authorList>
            <person name="Esquivel-Elizondo S."/>
            <person name="Bagci C."/>
            <person name="Temovska M."/>
            <person name="Jeon B.S."/>
            <person name="Bessarab I."/>
            <person name="Williams R.B.H."/>
            <person name="Huson D.H."/>
            <person name="Angenent L.T."/>
        </authorList>
    </citation>
    <scope>NUCLEOTIDE SEQUENCE [LARGE SCALE GENOMIC DNA]</scope>
    <source>
        <strain evidence="7 8">7D4C2</strain>
    </source>
</reference>
<dbReference type="InterPro" id="IPR043135">
    <property type="entry name" value="Fur_C"/>
</dbReference>
<dbReference type="GO" id="GO:0046872">
    <property type="term" value="F:metal ion binding"/>
    <property type="evidence" value="ECO:0007669"/>
    <property type="project" value="UniProtKB-KW"/>
</dbReference>
<feature type="binding site" evidence="6">
    <location>
        <position position="48"/>
    </location>
    <ligand>
        <name>Fe cation</name>
        <dbReference type="ChEBI" id="CHEBI:24875"/>
    </ligand>
</feature>
<gene>
    <name evidence="7" type="ORF">HCR03_08265</name>
</gene>
<dbReference type="Gene3D" id="3.30.1490.190">
    <property type="match status" value="1"/>
</dbReference>
<dbReference type="InterPro" id="IPR002481">
    <property type="entry name" value="FUR"/>
</dbReference>
<dbReference type="AlphaFoldDB" id="A0A7G8TG25"/>
<keyword evidence="5" id="KW-0479">Metal-binding</keyword>
<dbReference type="GO" id="GO:0003700">
    <property type="term" value="F:DNA-binding transcription factor activity"/>
    <property type="evidence" value="ECO:0007669"/>
    <property type="project" value="InterPro"/>
</dbReference>
<evidence type="ECO:0000256" key="2">
    <source>
        <dbReference type="ARBA" id="ARBA00023015"/>
    </source>
</evidence>
<dbReference type="KEGG" id="cfem:HCR03_08265"/>